<dbReference type="SUPFAM" id="SSF52833">
    <property type="entry name" value="Thioredoxin-like"/>
    <property type="match status" value="1"/>
</dbReference>
<protein>
    <submittedName>
        <fullName evidence="8">SCO family protein</fullName>
    </submittedName>
</protein>
<reference evidence="8" key="1">
    <citation type="submission" date="2021-06" db="EMBL/GenBank/DDBJ databases">
        <title>50 bacteria genomes isolated from Dapeng, Shenzhen, China.</title>
        <authorList>
            <person name="Zheng W."/>
            <person name="Yu S."/>
            <person name="Huang Y."/>
        </authorList>
    </citation>
    <scope>NUCLEOTIDE SEQUENCE</scope>
    <source>
        <strain evidence="8">DP4N28-2</strain>
    </source>
</reference>
<dbReference type="AlphaFoldDB" id="A0A9Q3RYZ9"/>
<dbReference type="PROSITE" id="PS51352">
    <property type="entry name" value="THIOREDOXIN_2"/>
    <property type="match status" value="1"/>
</dbReference>
<feature type="signal peptide" evidence="6">
    <location>
        <begin position="1"/>
        <end position="20"/>
    </location>
</feature>
<evidence type="ECO:0000256" key="5">
    <source>
        <dbReference type="SAM" id="MobiDB-lite"/>
    </source>
</evidence>
<comment type="caution">
    <text evidence="8">The sequence shown here is derived from an EMBL/GenBank/DDBJ whole genome shotgun (WGS) entry which is preliminary data.</text>
</comment>
<dbReference type="PANTHER" id="PTHR12151:SF25">
    <property type="entry name" value="LINALOOL DEHYDRATASE_ISOMERASE DOMAIN-CONTAINING PROTEIN"/>
    <property type="match status" value="1"/>
</dbReference>
<keyword evidence="3" id="KW-0479">Metal-binding</keyword>
<feature type="binding site" evidence="3">
    <location>
        <position position="82"/>
    </location>
    <ligand>
        <name>Cu cation</name>
        <dbReference type="ChEBI" id="CHEBI:23378"/>
    </ligand>
</feature>
<dbReference type="FunFam" id="3.40.30.10:FF:000013">
    <property type="entry name" value="Blast:Protein SCO1 homolog, mitochondrial"/>
    <property type="match status" value="1"/>
</dbReference>
<dbReference type="InterPro" id="IPR003782">
    <property type="entry name" value="SCO1/SenC"/>
</dbReference>
<dbReference type="EMBL" id="JAHVKP010000001">
    <property type="protein sequence ID" value="MBY6217033.1"/>
    <property type="molecule type" value="Genomic_DNA"/>
</dbReference>
<dbReference type="Proteomes" id="UP000824927">
    <property type="component" value="Unassembled WGS sequence"/>
</dbReference>
<dbReference type="CDD" id="cd02968">
    <property type="entry name" value="SCO"/>
    <property type="match status" value="1"/>
</dbReference>
<evidence type="ECO:0000256" key="6">
    <source>
        <dbReference type="SAM" id="SignalP"/>
    </source>
</evidence>
<evidence type="ECO:0000256" key="2">
    <source>
        <dbReference type="ARBA" id="ARBA00023008"/>
    </source>
</evidence>
<evidence type="ECO:0000313" key="9">
    <source>
        <dbReference type="Proteomes" id="UP000824927"/>
    </source>
</evidence>
<evidence type="ECO:0000256" key="1">
    <source>
        <dbReference type="ARBA" id="ARBA00010996"/>
    </source>
</evidence>
<proteinExistence type="inferred from homology"/>
<evidence type="ECO:0000313" key="8">
    <source>
        <dbReference type="EMBL" id="MBY6217033.1"/>
    </source>
</evidence>
<keyword evidence="6" id="KW-0732">Signal</keyword>
<feature type="region of interest" description="Disordered" evidence="5">
    <location>
        <begin position="28"/>
        <end position="49"/>
    </location>
</feature>
<gene>
    <name evidence="8" type="ORF">KUV31_01605</name>
</gene>
<feature type="binding site" evidence="3">
    <location>
        <position position="171"/>
    </location>
    <ligand>
        <name>Cu cation</name>
        <dbReference type="ChEBI" id="CHEBI:23378"/>
    </ligand>
</feature>
<evidence type="ECO:0000256" key="3">
    <source>
        <dbReference type="PIRSR" id="PIRSR603782-1"/>
    </source>
</evidence>
<evidence type="ECO:0000259" key="7">
    <source>
        <dbReference type="PROSITE" id="PS51352"/>
    </source>
</evidence>
<accession>A0A9Q3RYZ9</accession>
<organism evidence="8 9">
    <name type="scientific">Qipengyuania aquimaris</name>
    <dbReference type="NCBI Taxonomy" id="255984"/>
    <lineage>
        <taxon>Bacteria</taxon>
        <taxon>Pseudomonadati</taxon>
        <taxon>Pseudomonadota</taxon>
        <taxon>Alphaproteobacteria</taxon>
        <taxon>Sphingomonadales</taxon>
        <taxon>Erythrobacteraceae</taxon>
        <taxon>Qipengyuania</taxon>
    </lineage>
</organism>
<sequence length="206" mass="22230">MNQHVMPRVPILILSTLLLAACSQDPQGPQLIEPEGPPPLQGASLGGDFTLTGEDGNPVSFSDFDGQYRTIYFGYAFCPDVCPTDNQRAMAGLKRFEQDFPELGAKVQPLFVSVDPGRDTSEVLAEFTDAFHPRLIGMTGDAGQLEEVAGQFGVFFSVPEDRGDGGYLVDHSNLTLLFGPDGSPLATLPTDQGPDAVRDELAKWVR</sequence>
<dbReference type="InterPro" id="IPR013766">
    <property type="entry name" value="Thioredoxin_domain"/>
</dbReference>
<feature type="binding site" evidence="3">
    <location>
        <position position="78"/>
    </location>
    <ligand>
        <name>Cu cation</name>
        <dbReference type="ChEBI" id="CHEBI:23378"/>
    </ligand>
</feature>
<dbReference type="GO" id="GO:0046872">
    <property type="term" value="F:metal ion binding"/>
    <property type="evidence" value="ECO:0007669"/>
    <property type="project" value="UniProtKB-KW"/>
</dbReference>
<evidence type="ECO:0000256" key="4">
    <source>
        <dbReference type="PIRSR" id="PIRSR603782-2"/>
    </source>
</evidence>
<feature type="chain" id="PRO_5040397714" evidence="6">
    <location>
        <begin position="21"/>
        <end position="206"/>
    </location>
</feature>
<comment type="similarity">
    <text evidence="1">Belongs to the SCO1/2 family.</text>
</comment>
<dbReference type="Pfam" id="PF02630">
    <property type="entry name" value="SCO1-SenC"/>
    <property type="match status" value="1"/>
</dbReference>
<dbReference type="Gene3D" id="3.40.30.10">
    <property type="entry name" value="Glutaredoxin"/>
    <property type="match status" value="1"/>
</dbReference>
<keyword evidence="2 3" id="KW-0186">Copper</keyword>
<dbReference type="InterPro" id="IPR036249">
    <property type="entry name" value="Thioredoxin-like_sf"/>
</dbReference>
<feature type="domain" description="Thioredoxin" evidence="7">
    <location>
        <begin position="40"/>
        <end position="206"/>
    </location>
</feature>
<feature type="disulfide bond" description="Redox-active" evidence="4">
    <location>
        <begin position="78"/>
        <end position="82"/>
    </location>
</feature>
<dbReference type="PANTHER" id="PTHR12151">
    <property type="entry name" value="ELECTRON TRANSPORT PROTIN SCO1/SENC FAMILY MEMBER"/>
    <property type="match status" value="1"/>
</dbReference>
<name>A0A9Q3RYZ9_9SPHN</name>
<keyword evidence="4" id="KW-1015">Disulfide bond</keyword>